<dbReference type="eggNOG" id="ENOG502S4YZ">
    <property type="taxonomic scope" value="Eukaryota"/>
</dbReference>
<dbReference type="InterPro" id="IPR046350">
    <property type="entry name" value="Cystatin_sf"/>
</dbReference>
<dbReference type="PANTHER" id="PTHR47373:SF1">
    <property type="entry name" value="CYSTEINE PROTEINASE INHIBITOR 2"/>
    <property type="match status" value="1"/>
</dbReference>
<dbReference type="InterPro" id="IPR000010">
    <property type="entry name" value="Cystatin_dom"/>
</dbReference>
<evidence type="ECO:0000256" key="3">
    <source>
        <dbReference type="SAM" id="SignalP"/>
    </source>
</evidence>
<organism evidence="5 6">
    <name type="scientific">Erythranthe guttata</name>
    <name type="common">Yellow monkey flower</name>
    <name type="synonym">Mimulus guttatus</name>
    <dbReference type="NCBI Taxonomy" id="4155"/>
    <lineage>
        <taxon>Eukaryota</taxon>
        <taxon>Viridiplantae</taxon>
        <taxon>Streptophyta</taxon>
        <taxon>Embryophyta</taxon>
        <taxon>Tracheophyta</taxon>
        <taxon>Spermatophyta</taxon>
        <taxon>Magnoliopsida</taxon>
        <taxon>eudicotyledons</taxon>
        <taxon>Gunneridae</taxon>
        <taxon>Pentapetalae</taxon>
        <taxon>asterids</taxon>
        <taxon>lamiids</taxon>
        <taxon>Lamiales</taxon>
        <taxon>Phrymaceae</taxon>
        <taxon>Erythranthe</taxon>
    </lineage>
</organism>
<dbReference type="SUPFAM" id="SSF54403">
    <property type="entry name" value="Cystatin/monellin"/>
    <property type="match status" value="1"/>
</dbReference>
<dbReference type="OMA" id="GRFSITE"/>
<reference evidence="5 6" key="1">
    <citation type="journal article" date="2013" name="Proc. Natl. Acad. Sci. U.S.A.">
        <title>Fine-scale variation in meiotic recombination in Mimulus inferred from population shotgun sequencing.</title>
        <authorList>
            <person name="Hellsten U."/>
            <person name="Wright K.M."/>
            <person name="Jenkins J."/>
            <person name="Shu S."/>
            <person name="Yuan Y."/>
            <person name="Wessler S.R."/>
            <person name="Schmutz J."/>
            <person name="Willis J.H."/>
            <person name="Rokhsar D.S."/>
        </authorList>
    </citation>
    <scope>NUCLEOTIDE SEQUENCE [LARGE SCALE GENOMIC DNA]</scope>
    <source>
        <strain evidence="6">cv. DUN x IM62</strain>
    </source>
</reference>
<dbReference type="EMBL" id="KI631391">
    <property type="protein sequence ID" value="EYU28504.1"/>
    <property type="molecule type" value="Genomic_DNA"/>
</dbReference>
<proteinExistence type="predicted"/>
<dbReference type="InterPro" id="IPR018073">
    <property type="entry name" value="Prot_inh_cystat_CS"/>
</dbReference>
<dbReference type="PhylomeDB" id="A0A022QLP1"/>
<name>A0A022QLP1_ERYGU</name>
<dbReference type="Gene3D" id="3.10.450.10">
    <property type="match status" value="1"/>
</dbReference>
<dbReference type="KEGG" id="egt:105967908"/>
<evidence type="ECO:0000256" key="2">
    <source>
        <dbReference type="ARBA" id="ARBA00022704"/>
    </source>
</evidence>
<feature type="signal peptide" evidence="3">
    <location>
        <begin position="1"/>
        <end position="21"/>
    </location>
</feature>
<dbReference type="AlphaFoldDB" id="A0A022QLP1"/>
<evidence type="ECO:0000259" key="4">
    <source>
        <dbReference type="SMART" id="SM00043"/>
    </source>
</evidence>
<accession>A0A022QLP1</accession>
<feature type="domain" description="Cystatin" evidence="4">
    <location>
        <begin position="26"/>
        <end position="124"/>
    </location>
</feature>
<dbReference type="OrthoDB" id="1908104at2759"/>
<evidence type="ECO:0000256" key="1">
    <source>
        <dbReference type="ARBA" id="ARBA00022690"/>
    </source>
</evidence>
<keyword evidence="2" id="KW-0789">Thiol protease inhibitor</keyword>
<sequence length="132" mass="14228">MAKHTAVLMILLPLLVMAVFAAAIGGKVGGRTEVKNVKANKDVQDLGRYCVQEYNRQLQQKANGTKLLVFSQVVAAETQVVSGIKYYLKISAATRGGGAAKSFEAVIVVKPWIHSKELVNFAPSTPPSRDTN</sequence>
<dbReference type="SMART" id="SM00043">
    <property type="entry name" value="CY"/>
    <property type="match status" value="1"/>
</dbReference>
<dbReference type="GO" id="GO:0004869">
    <property type="term" value="F:cysteine-type endopeptidase inhibitor activity"/>
    <property type="evidence" value="ECO:0007669"/>
    <property type="project" value="UniProtKB-KW"/>
</dbReference>
<dbReference type="Pfam" id="PF16845">
    <property type="entry name" value="SQAPI"/>
    <property type="match status" value="1"/>
</dbReference>
<gene>
    <name evidence="5" type="ORF">MIMGU_mgv1a016168mg</name>
</gene>
<evidence type="ECO:0000313" key="5">
    <source>
        <dbReference type="EMBL" id="EYU28504.1"/>
    </source>
</evidence>
<keyword evidence="6" id="KW-1185">Reference proteome</keyword>
<feature type="chain" id="PRO_5018627868" description="Cystatin domain-containing protein" evidence="3">
    <location>
        <begin position="22"/>
        <end position="132"/>
    </location>
</feature>
<keyword evidence="1" id="KW-0646">Protease inhibitor</keyword>
<dbReference type="Proteomes" id="UP000030748">
    <property type="component" value="Unassembled WGS sequence"/>
</dbReference>
<dbReference type="PROSITE" id="PS00287">
    <property type="entry name" value="CYSTATIN"/>
    <property type="match status" value="1"/>
</dbReference>
<dbReference type="PANTHER" id="PTHR47373">
    <property type="entry name" value="CYSTEINE PROTEINASE INHIBITOR 2"/>
    <property type="match status" value="1"/>
</dbReference>
<dbReference type="STRING" id="4155.A0A022QLP1"/>
<dbReference type="CDD" id="cd00042">
    <property type="entry name" value="CY"/>
    <property type="match status" value="1"/>
</dbReference>
<evidence type="ECO:0000313" key="6">
    <source>
        <dbReference type="Proteomes" id="UP000030748"/>
    </source>
</evidence>
<keyword evidence="3" id="KW-0732">Signal</keyword>
<protein>
    <recommendedName>
        <fullName evidence="4">Cystatin domain-containing protein</fullName>
    </recommendedName>
</protein>